<proteinExistence type="predicted"/>
<keyword evidence="1" id="KW-1015">Disulfide bond</keyword>
<evidence type="ECO:0000259" key="5">
    <source>
        <dbReference type="PROSITE" id="PS50026"/>
    </source>
</evidence>
<protein>
    <recommendedName>
        <fullName evidence="5">EGF-like domain-containing protein</fullName>
    </recommendedName>
</protein>
<gene>
    <name evidence="6" type="ORF">QR680_004130</name>
</gene>
<dbReference type="PANTHER" id="PTHR24044">
    <property type="entry name" value="NOTCH LIGAND FAMILY MEMBER"/>
    <property type="match status" value="1"/>
</dbReference>
<evidence type="ECO:0000313" key="7">
    <source>
        <dbReference type="Proteomes" id="UP001175271"/>
    </source>
</evidence>
<accession>A0AA39HMS4</accession>
<comment type="caution">
    <text evidence="6">The sequence shown here is derived from an EMBL/GenBank/DDBJ whole genome shotgun (WGS) entry which is preliminary data.</text>
</comment>
<dbReference type="SMART" id="SM00181">
    <property type="entry name" value="EGF"/>
    <property type="match status" value="2"/>
</dbReference>
<feature type="chain" id="PRO_5041249468" description="EGF-like domain-containing protein" evidence="4">
    <location>
        <begin position="22"/>
        <end position="462"/>
    </location>
</feature>
<sequence length="462" mass="51202">MRTAVRTTAFLLLFGFHFSVAQNGDNASKSSEESRDSPPSAIKESSATSMPFIQDALGPLYFPQSYKVTCCMGGTPIHESEELVRNWTQHASDYLVENGSNEGESNCRAFQGEYLISATAIFRNLKGSGVRCQCPDVGGQHRLDRYCRKMPPCLNKGYRMFSGSMKCICPEPYFGDRCQKYCDQGQRIKGADGRDYCSCVPFYQGEECRDMVCLNNGTIKNERCHCPPNFLGYHCEIDTRGTSGSRFQRYGEQGSELFSRDVSGTIFSLIMIVVLVVSMYLLMKHRMQALQVQSRFTATRREFLTGAGYSYPGVATGSCAISGGRRDMIMTPEDARIMHFRPLPMVEGGPPPYVPPGSRGRTRRNETLPPLPSYEDATKLPPLRQNVSQEEAPQEEQQSTEPESVSALAQTVTSPSEDQPSSSTSPSMPVSPSLPSDTPSPSKAGDEQDDERLKRSTSRRSI</sequence>
<keyword evidence="1" id="KW-0245">EGF-like domain</keyword>
<keyword evidence="3" id="KW-1133">Transmembrane helix</keyword>
<evidence type="ECO:0000256" key="4">
    <source>
        <dbReference type="SAM" id="SignalP"/>
    </source>
</evidence>
<dbReference type="SUPFAM" id="SSF57196">
    <property type="entry name" value="EGF/Laminin"/>
    <property type="match status" value="1"/>
</dbReference>
<feature type="compositionally biased region" description="Low complexity" evidence="2">
    <location>
        <begin position="387"/>
        <end position="406"/>
    </location>
</feature>
<keyword evidence="3" id="KW-0812">Transmembrane</keyword>
<keyword evidence="4" id="KW-0732">Signal</keyword>
<dbReference type="InterPro" id="IPR000742">
    <property type="entry name" value="EGF"/>
</dbReference>
<dbReference type="GO" id="GO:0005112">
    <property type="term" value="F:Notch binding"/>
    <property type="evidence" value="ECO:0007669"/>
    <property type="project" value="TreeGrafter"/>
</dbReference>
<feature type="transmembrane region" description="Helical" evidence="3">
    <location>
        <begin position="262"/>
        <end position="283"/>
    </location>
</feature>
<dbReference type="AlphaFoldDB" id="A0AA39HMS4"/>
<feature type="region of interest" description="Disordered" evidence="2">
    <location>
        <begin position="342"/>
        <end position="462"/>
    </location>
</feature>
<evidence type="ECO:0000256" key="2">
    <source>
        <dbReference type="SAM" id="MobiDB-lite"/>
    </source>
</evidence>
<name>A0AA39HMS4_9BILA</name>
<comment type="caution">
    <text evidence="1">Lacks conserved residue(s) required for the propagation of feature annotation.</text>
</comment>
<dbReference type="EMBL" id="JAUCMV010000003">
    <property type="protein sequence ID" value="KAK0408743.1"/>
    <property type="molecule type" value="Genomic_DNA"/>
</dbReference>
<dbReference type="PROSITE" id="PS00022">
    <property type="entry name" value="EGF_1"/>
    <property type="match status" value="2"/>
</dbReference>
<feature type="region of interest" description="Disordered" evidence="2">
    <location>
        <begin position="25"/>
        <end position="45"/>
    </location>
</feature>
<feature type="compositionally biased region" description="Low complexity" evidence="2">
    <location>
        <begin position="414"/>
        <end position="442"/>
    </location>
</feature>
<dbReference type="Gene3D" id="2.10.25.10">
    <property type="entry name" value="Laminin"/>
    <property type="match status" value="1"/>
</dbReference>
<keyword evidence="3" id="KW-0472">Membrane</keyword>
<evidence type="ECO:0000256" key="3">
    <source>
        <dbReference type="SAM" id="Phobius"/>
    </source>
</evidence>
<evidence type="ECO:0000256" key="1">
    <source>
        <dbReference type="PROSITE-ProRule" id="PRU00076"/>
    </source>
</evidence>
<dbReference type="PROSITE" id="PS50026">
    <property type="entry name" value="EGF_3"/>
    <property type="match status" value="1"/>
</dbReference>
<feature type="disulfide bond" evidence="1">
    <location>
        <begin position="169"/>
        <end position="178"/>
    </location>
</feature>
<reference evidence="6" key="1">
    <citation type="submission" date="2023-06" db="EMBL/GenBank/DDBJ databases">
        <title>Genomic analysis of the entomopathogenic nematode Steinernema hermaphroditum.</title>
        <authorList>
            <person name="Schwarz E.M."/>
            <person name="Heppert J.K."/>
            <person name="Baniya A."/>
            <person name="Schwartz H.T."/>
            <person name="Tan C.-H."/>
            <person name="Antoshechkin I."/>
            <person name="Sternberg P.W."/>
            <person name="Goodrich-Blair H."/>
            <person name="Dillman A.R."/>
        </authorList>
    </citation>
    <scope>NUCLEOTIDE SEQUENCE</scope>
    <source>
        <strain evidence="6">PS9179</strain>
        <tissue evidence="6">Whole animal</tissue>
    </source>
</reference>
<feature type="domain" description="EGF-like" evidence="5">
    <location>
        <begin position="143"/>
        <end position="179"/>
    </location>
</feature>
<organism evidence="6 7">
    <name type="scientific">Steinernema hermaphroditum</name>
    <dbReference type="NCBI Taxonomy" id="289476"/>
    <lineage>
        <taxon>Eukaryota</taxon>
        <taxon>Metazoa</taxon>
        <taxon>Ecdysozoa</taxon>
        <taxon>Nematoda</taxon>
        <taxon>Chromadorea</taxon>
        <taxon>Rhabditida</taxon>
        <taxon>Tylenchina</taxon>
        <taxon>Panagrolaimomorpha</taxon>
        <taxon>Strongyloidoidea</taxon>
        <taxon>Steinernematidae</taxon>
        <taxon>Steinernema</taxon>
    </lineage>
</organism>
<dbReference type="InterPro" id="IPR050906">
    <property type="entry name" value="Notch_signaling"/>
</dbReference>
<dbReference type="PANTHER" id="PTHR24044:SF490">
    <property type="entry name" value="EGF-LIKE DOMAIN-CONTAINING PROTEIN"/>
    <property type="match status" value="1"/>
</dbReference>
<dbReference type="Proteomes" id="UP001175271">
    <property type="component" value="Unassembled WGS sequence"/>
</dbReference>
<evidence type="ECO:0000313" key="6">
    <source>
        <dbReference type="EMBL" id="KAK0408743.1"/>
    </source>
</evidence>
<keyword evidence="7" id="KW-1185">Reference proteome</keyword>
<feature type="signal peptide" evidence="4">
    <location>
        <begin position="1"/>
        <end position="21"/>
    </location>
</feature>